<keyword evidence="4" id="KW-1185">Reference proteome</keyword>
<evidence type="ECO:0000256" key="1">
    <source>
        <dbReference type="SAM" id="SignalP"/>
    </source>
</evidence>
<keyword evidence="1" id="KW-0732">Signal</keyword>
<protein>
    <submittedName>
        <fullName evidence="3">Polyisoprenoid-binding protein YceI</fullName>
    </submittedName>
</protein>
<gene>
    <name evidence="3" type="ORF">SAMN04488552_1810</name>
</gene>
<dbReference type="InterPro" id="IPR007372">
    <property type="entry name" value="Lipid/polyisoprenoid-bd_YceI"/>
</dbReference>
<feature type="chain" id="PRO_5009255758" evidence="1">
    <location>
        <begin position="23"/>
        <end position="192"/>
    </location>
</feature>
<organism evidence="3 4">
    <name type="scientific">Christiangramia echinicola</name>
    <dbReference type="NCBI Taxonomy" id="279359"/>
    <lineage>
        <taxon>Bacteria</taxon>
        <taxon>Pseudomonadati</taxon>
        <taxon>Bacteroidota</taxon>
        <taxon>Flavobacteriia</taxon>
        <taxon>Flavobacteriales</taxon>
        <taxon>Flavobacteriaceae</taxon>
        <taxon>Christiangramia</taxon>
    </lineage>
</organism>
<dbReference type="EMBL" id="LT629745">
    <property type="protein sequence ID" value="SDS00978.1"/>
    <property type="molecule type" value="Genomic_DNA"/>
</dbReference>
<evidence type="ECO:0000313" key="3">
    <source>
        <dbReference type="EMBL" id="SDS00978.1"/>
    </source>
</evidence>
<dbReference type="InterPro" id="IPR036761">
    <property type="entry name" value="TTHA0802/YceI-like_sf"/>
</dbReference>
<dbReference type="AlphaFoldDB" id="A0A1H1NPV2"/>
<proteinExistence type="predicted"/>
<evidence type="ECO:0000313" key="4">
    <source>
        <dbReference type="Proteomes" id="UP000198858"/>
    </source>
</evidence>
<dbReference type="SMART" id="SM00867">
    <property type="entry name" value="YceI"/>
    <property type="match status" value="1"/>
</dbReference>
<accession>A0A1H1NPV2</accession>
<feature type="signal peptide" evidence="1">
    <location>
        <begin position="1"/>
        <end position="22"/>
    </location>
</feature>
<feature type="domain" description="Lipid/polyisoprenoid-binding YceI-like" evidence="2">
    <location>
        <begin position="24"/>
        <end position="191"/>
    </location>
</feature>
<sequence length="192" mass="21395">MKPYSNFRILIAVLLLSFGVNAQSYKLNNEASDLKIDGTSNIHDWTINAENSSGVLIAEFDEGKLEDIGKLQFTVVSESLMSGKSGMDKNTYKALNTNKYKEITYNLKKVNTIEKISADTYKVRSTGTLHIAGAKKDINLNFDLKSNNDQIILTGEHKLNMTSYGIEAPTAMFGTIKTGEEVLIKFETHFNK</sequence>
<dbReference type="Proteomes" id="UP000198858">
    <property type="component" value="Chromosome I"/>
</dbReference>
<dbReference type="Pfam" id="PF04264">
    <property type="entry name" value="YceI"/>
    <property type="match status" value="1"/>
</dbReference>
<dbReference type="STRING" id="1250231.SAMN04488552_1810"/>
<dbReference type="SUPFAM" id="SSF101874">
    <property type="entry name" value="YceI-like"/>
    <property type="match status" value="1"/>
</dbReference>
<reference evidence="3 4" key="1">
    <citation type="submission" date="2016-10" db="EMBL/GenBank/DDBJ databases">
        <authorList>
            <person name="Varghese N."/>
            <person name="Submissions S."/>
        </authorList>
    </citation>
    <scope>NUCLEOTIDE SEQUENCE [LARGE SCALE GENOMIC DNA]</scope>
    <source>
        <strain evidence="3 4">Mar_2010_102</strain>
    </source>
</reference>
<dbReference type="RefSeq" id="WP_089662111.1">
    <property type="nucleotide sequence ID" value="NZ_LT629745.1"/>
</dbReference>
<dbReference type="Gene3D" id="2.40.128.110">
    <property type="entry name" value="Lipid/polyisoprenoid-binding, YceI-like"/>
    <property type="match status" value="1"/>
</dbReference>
<evidence type="ECO:0000259" key="2">
    <source>
        <dbReference type="SMART" id="SM00867"/>
    </source>
</evidence>
<name>A0A1H1NPV2_9FLAO</name>